<dbReference type="InterPro" id="IPR010281">
    <property type="entry name" value="DUF885"/>
</dbReference>
<dbReference type="EMBL" id="FNON01000004">
    <property type="protein sequence ID" value="SDX99277.1"/>
    <property type="molecule type" value="Genomic_DNA"/>
</dbReference>
<dbReference type="PANTHER" id="PTHR33361">
    <property type="entry name" value="GLR0591 PROTEIN"/>
    <property type="match status" value="1"/>
</dbReference>
<protein>
    <submittedName>
        <fullName evidence="1">Uncharacterized conserved protein, DUF885 familyt</fullName>
    </submittedName>
</protein>
<dbReference type="AlphaFoldDB" id="A0A1H3G8B1"/>
<evidence type="ECO:0000313" key="2">
    <source>
        <dbReference type="Proteomes" id="UP000199515"/>
    </source>
</evidence>
<organism evidence="1 2">
    <name type="scientific">Amycolatopsis xylanica</name>
    <dbReference type="NCBI Taxonomy" id="589385"/>
    <lineage>
        <taxon>Bacteria</taxon>
        <taxon>Bacillati</taxon>
        <taxon>Actinomycetota</taxon>
        <taxon>Actinomycetes</taxon>
        <taxon>Pseudonocardiales</taxon>
        <taxon>Pseudonocardiaceae</taxon>
        <taxon>Amycolatopsis</taxon>
    </lineage>
</organism>
<evidence type="ECO:0000313" key="1">
    <source>
        <dbReference type="EMBL" id="SDX99277.1"/>
    </source>
</evidence>
<dbReference type="Proteomes" id="UP000199515">
    <property type="component" value="Unassembled WGS sequence"/>
</dbReference>
<dbReference type="RefSeq" id="WP_091290775.1">
    <property type="nucleotide sequence ID" value="NZ_FNON01000004.1"/>
</dbReference>
<dbReference type="Pfam" id="PF05960">
    <property type="entry name" value="DUF885"/>
    <property type="match status" value="1"/>
</dbReference>
<keyword evidence="2" id="KW-1185">Reference proteome</keyword>
<dbReference type="STRING" id="589385.SAMN05421504_104159"/>
<accession>A0A1H3G8B1</accession>
<name>A0A1H3G8B1_9PSEU</name>
<reference evidence="1 2" key="1">
    <citation type="submission" date="2016-10" db="EMBL/GenBank/DDBJ databases">
        <authorList>
            <person name="de Groot N.N."/>
        </authorList>
    </citation>
    <scope>NUCLEOTIDE SEQUENCE [LARGE SCALE GENOMIC DNA]</scope>
    <source>
        <strain evidence="1 2">CPCC 202699</strain>
    </source>
</reference>
<proteinExistence type="predicted"/>
<dbReference type="PANTHER" id="PTHR33361:SF2">
    <property type="entry name" value="DUF885 DOMAIN-CONTAINING PROTEIN"/>
    <property type="match status" value="1"/>
</dbReference>
<gene>
    <name evidence="1" type="ORF">SAMN05421504_104159</name>
</gene>
<sequence>MINDLADEFTDIRFTADPLWRSILGLPGDEDKLPDVSVAGERRTRAALTDLIARTEAVDPATLSPTDAVTREVILQQAQSMLDLYDSRVHDFSVSDAFAAPVQFLLLVMPSLSLNSEEKARGYLARLAAISSYVDTLIERQRAALDDHLAPAKFLVEIGIEYFDRYLAEPDKDQLRIEPSVEVDGFIEERDRLLAEVVHPAFARYRDFLAVGVLARAVPDDEPGLCWLPGGAEKYAKLIRVHTTTSASAQELHDLGLSVISGLEAEYRELGKRVFDTEDLAEIFERLRTDPALRWNSGEELLDAAREAITRAEAVAAQWFNSVPEKRCQVAPVPVSDAESGTIAYYLEPALDGSREGVYYANTFGAQERPRHTAEAIAFHEAVPGHHFQIVTAQGLTELPFLRRNADINAYAEGWGLYAERLADEMGLYSGDLAKLGMLTQDSMRAGRLVVDTGMHALGWSRRQAVDFLRENTPMAQLEIEKEIDRYAGNPAQALSYMVGRLEIQRIRAEAEKALGDRFDIKAFHDVVLKAGALPMSVLDGVVKAWASA</sequence>